<dbReference type="PROSITE" id="PS00216">
    <property type="entry name" value="SUGAR_TRANSPORT_1"/>
    <property type="match status" value="1"/>
</dbReference>
<evidence type="ECO:0000256" key="7">
    <source>
        <dbReference type="SAM" id="Phobius"/>
    </source>
</evidence>
<protein>
    <submittedName>
        <fullName evidence="9">Multidrug efflux MFS transporter</fullName>
    </submittedName>
</protein>
<feature type="transmembrane region" description="Helical" evidence="7">
    <location>
        <begin position="142"/>
        <end position="160"/>
    </location>
</feature>
<feature type="transmembrane region" description="Helical" evidence="7">
    <location>
        <begin position="84"/>
        <end position="103"/>
    </location>
</feature>
<proteinExistence type="predicted"/>
<dbReference type="InterPro" id="IPR005829">
    <property type="entry name" value="Sugar_transporter_CS"/>
</dbReference>
<feature type="domain" description="Major facilitator superfamily (MFS) profile" evidence="8">
    <location>
        <begin position="18"/>
        <end position="463"/>
    </location>
</feature>
<dbReference type="GO" id="GO:0046677">
    <property type="term" value="P:response to antibiotic"/>
    <property type="evidence" value="ECO:0007669"/>
    <property type="project" value="UniProtKB-KW"/>
</dbReference>
<accession>A0A8A1UP64</accession>
<sequence length="487" mass="48483">MSERSGQRRGERGRGLWAVVAVAIGGFCVQLDAFALNMALPVIRRDLHASAAAGPWVISAYLLAAGALMPAAGRLADVFGRRRLLVLGLALFGGASAACALTPSLPFLVVARVAQGAGGALVMPVGLALLTRSFPPGRARLATGHALGLAGLATACGPFVGGALADALSWRAVFWANVPLCGAAMLCARRAPRSGDGRSAREGRREGMGRRGWGALVLGTGVPACLAVAVESAGTWWHAGAWAAGALVLGALFVRTERRSRAPVIDLALFRNGPYVALTSAGAVANAATVVLLFVVPLMLQETLGMSVLGAGTAFLVPAVAMAAAGPVAGRVPPHAAERTMAACLGIAGAALGALAALEPAPFGTAPVPVLMVGGGPSLVLLPVATMAAAALGMAGALVLTATQAVVPPDRAGEASGLTKCAITVTAGLGLTPAGTAPGAALFGAAAGCATACLALLARRATTALRRAPGPTRRTTDPTRRATTPHP</sequence>
<evidence type="ECO:0000313" key="10">
    <source>
        <dbReference type="Proteomes" id="UP000011074"/>
    </source>
</evidence>
<reference evidence="9" key="1">
    <citation type="submission" date="2012-12" db="EMBL/GenBank/DDBJ databases">
        <authorList>
            <person name="Pethick F.E."/>
            <person name="MacFadyen A.C."/>
            <person name="Tang Z."/>
            <person name="Sangal V."/>
            <person name="Tze-Tze L."/>
            <person name="Chu J."/>
            <person name="Guo M."/>
            <person name="Kirby R."/>
            <person name="Hoskisson P.A."/>
            <person name="Herron P.R."/>
            <person name="Hunter I.S."/>
        </authorList>
    </citation>
    <scope>NUCLEOTIDE SEQUENCE</scope>
    <source>
        <strain evidence="9">ATCC 10970</strain>
    </source>
</reference>
<evidence type="ECO:0000256" key="1">
    <source>
        <dbReference type="ARBA" id="ARBA00004651"/>
    </source>
</evidence>
<reference evidence="9" key="2">
    <citation type="submission" date="2020-01" db="EMBL/GenBank/DDBJ databases">
        <authorList>
            <person name="Algora L."/>
            <person name="Schniete J.K."/>
            <person name="MacFadyen A."/>
            <person name="Hoskisson P.A."/>
            <person name="Hunter I.S."/>
            <person name="Herron P.R."/>
        </authorList>
    </citation>
    <scope>NUCLEOTIDE SEQUENCE</scope>
    <source>
        <strain evidence="9">ATCC 10970</strain>
    </source>
</reference>
<dbReference type="InterPro" id="IPR011701">
    <property type="entry name" value="MFS"/>
</dbReference>
<dbReference type="Pfam" id="PF07690">
    <property type="entry name" value="MFS_1"/>
    <property type="match status" value="1"/>
</dbReference>
<keyword evidence="4 7" id="KW-0472">Membrane</keyword>
<keyword evidence="3 7" id="KW-1133">Transmembrane helix</keyword>
<feature type="transmembrane region" description="Helical" evidence="7">
    <location>
        <begin position="275"/>
        <end position="300"/>
    </location>
</feature>
<evidence type="ECO:0000259" key="8">
    <source>
        <dbReference type="PROSITE" id="PS50850"/>
    </source>
</evidence>
<keyword evidence="2 7" id="KW-0812">Transmembrane</keyword>
<feature type="compositionally biased region" description="Low complexity" evidence="6">
    <location>
        <begin position="464"/>
        <end position="473"/>
    </location>
</feature>
<dbReference type="Proteomes" id="UP000011074">
    <property type="component" value="Chromosome"/>
</dbReference>
<feature type="transmembrane region" description="Helical" evidence="7">
    <location>
        <begin position="52"/>
        <end position="72"/>
    </location>
</feature>
<dbReference type="Gene3D" id="1.20.1250.20">
    <property type="entry name" value="MFS general substrate transporter like domains"/>
    <property type="match status" value="1"/>
</dbReference>
<feature type="transmembrane region" description="Helical" evidence="7">
    <location>
        <begin position="306"/>
        <end position="328"/>
    </location>
</feature>
<dbReference type="Gene3D" id="1.20.1720.10">
    <property type="entry name" value="Multidrug resistance protein D"/>
    <property type="match status" value="1"/>
</dbReference>
<feature type="transmembrane region" description="Helical" evidence="7">
    <location>
        <begin position="415"/>
        <end position="434"/>
    </location>
</feature>
<dbReference type="EMBL" id="CP048261">
    <property type="protein sequence ID" value="QST81619.1"/>
    <property type="molecule type" value="Genomic_DNA"/>
</dbReference>
<gene>
    <name evidence="9" type="ORF">SRIM_016935</name>
</gene>
<dbReference type="InterPro" id="IPR036259">
    <property type="entry name" value="MFS_trans_sf"/>
</dbReference>
<organism evidence="9 10">
    <name type="scientific">Streptomyces rimosus subsp. rimosus (strain ATCC 10970 / DSM 40260 / JCM 4667 / NRRL 2234)</name>
    <dbReference type="NCBI Taxonomy" id="1265868"/>
    <lineage>
        <taxon>Bacteria</taxon>
        <taxon>Bacillati</taxon>
        <taxon>Actinomycetota</taxon>
        <taxon>Actinomycetes</taxon>
        <taxon>Kitasatosporales</taxon>
        <taxon>Streptomycetaceae</taxon>
        <taxon>Streptomyces</taxon>
    </lineage>
</organism>
<feature type="transmembrane region" description="Helical" evidence="7">
    <location>
        <begin position="236"/>
        <end position="254"/>
    </location>
</feature>
<reference evidence="9" key="3">
    <citation type="journal article" date="2021" name="bioRxiv">
        <title>Bilateral symmetry of linear streptomycete chromosomes.</title>
        <authorList>
            <person name="Algora-Gallardo L."/>
            <person name="Schniete J.K."/>
            <person name="Mark D.R."/>
            <person name="Hunter I.S."/>
            <person name="Herron P.R."/>
        </authorList>
    </citation>
    <scope>NUCLEOTIDE SEQUENCE</scope>
    <source>
        <strain evidence="9">ATCC 10970</strain>
    </source>
</reference>
<dbReference type="AlphaFoldDB" id="A0A8A1UP64"/>
<dbReference type="GO" id="GO:0005886">
    <property type="term" value="C:plasma membrane"/>
    <property type="evidence" value="ECO:0007669"/>
    <property type="project" value="UniProtKB-SubCell"/>
</dbReference>
<feature type="transmembrane region" description="Helical" evidence="7">
    <location>
        <begin position="340"/>
        <end position="358"/>
    </location>
</feature>
<dbReference type="PROSITE" id="PS50850">
    <property type="entry name" value="MFS"/>
    <property type="match status" value="1"/>
</dbReference>
<feature type="transmembrane region" description="Helical" evidence="7">
    <location>
        <begin position="172"/>
        <end position="191"/>
    </location>
</feature>
<evidence type="ECO:0000256" key="5">
    <source>
        <dbReference type="ARBA" id="ARBA00023251"/>
    </source>
</evidence>
<keyword evidence="5" id="KW-0046">Antibiotic resistance</keyword>
<dbReference type="PANTHER" id="PTHR42718">
    <property type="entry name" value="MAJOR FACILITATOR SUPERFAMILY MULTIDRUG TRANSPORTER MFSC"/>
    <property type="match status" value="1"/>
</dbReference>
<evidence type="ECO:0000256" key="6">
    <source>
        <dbReference type="SAM" id="MobiDB-lite"/>
    </source>
</evidence>
<dbReference type="InterPro" id="IPR020846">
    <property type="entry name" value="MFS_dom"/>
</dbReference>
<evidence type="ECO:0000256" key="2">
    <source>
        <dbReference type="ARBA" id="ARBA00022692"/>
    </source>
</evidence>
<feature type="transmembrane region" description="Helical" evidence="7">
    <location>
        <begin position="378"/>
        <end position="403"/>
    </location>
</feature>
<feature type="transmembrane region" description="Helical" evidence="7">
    <location>
        <begin position="16"/>
        <end position="40"/>
    </location>
</feature>
<dbReference type="GO" id="GO:0022857">
    <property type="term" value="F:transmembrane transporter activity"/>
    <property type="evidence" value="ECO:0007669"/>
    <property type="project" value="InterPro"/>
</dbReference>
<feature type="transmembrane region" description="Helical" evidence="7">
    <location>
        <begin position="109"/>
        <end position="130"/>
    </location>
</feature>
<feature type="transmembrane region" description="Helical" evidence="7">
    <location>
        <begin position="440"/>
        <end position="458"/>
    </location>
</feature>
<comment type="subcellular location">
    <subcellularLocation>
        <location evidence="1">Cell membrane</location>
        <topology evidence="1">Multi-pass membrane protein</topology>
    </subcellularLocation>
</comment>
<evidence type="ECO:0000256" key="4">
    <source>
        <dbReference type="ARBA" id="ARBA00023136"/>
    </source>
</evidence>
<feature type="transmembrane region" description="Helical" evidence="7">
    <location>
        <begin position="212"/>
        <end position="230"/>
    </location>
</feature>
<evidence type="ECO:0000256" key="3">
    <source>
        <dbReference type="ARBA" id="ARBA00022989"/>
    </source>
</evidence>
<name>A0A8A1UP64_STRR1</name>
<dbReference type="PANTHER" id="PTHR42718:SF49">
    <property type="entry name" value="EXPORT PROTEIN"/>
    <property type="match status" value="1"/>
</dbReference>
<feature type="region of interest" description="Disordered" evidence="6">
    <location>
        <begin position="464"/>
        <end position="487"/>
    </location>
</feature>
<dbReference type="SUPFAM" id="SSF103473">
    <property type="entry name" value="MFS general substrate transporter"/>
    <property type="match status" value="1"/>
</dbReference>
<evidence type="ECO:0000313" key="9">
    <source>
        <dbReference type="EMBL" id="QST81619.1"/>
    </source>
</evidence>